<evidence type="ECO:0000256" key="2">
    <source>
        <dbReference type="ARBA" id="ARBA00008520"/>
    </source>
</evidence>
<reference evidence="6" key="1">
    <citation type="journal article" date="2010" name="Stand. Genomic Sci.">
        <title>Complete genome sequence of 'Thermobaculum terrenum' type strain (YNP1).</title>
        <authorList>
            <person name="Kiss H."/>
            <person name="Cleland D."/>
            <person name="Lapidus A."/>
            <person name="Lucas S."/>
            <person name="Glavina Del Rio T."/>
            <person name="Nolan M."/>
            <person name="Tice H."/>
            <person name="Han C."/>
            <person name="Goodwin L."/>
            <person name="Pitluck S."/>
            <person name="Liolios K."/>
            <person name="Ivanova N."/>
            <person name="Mavromatis K."/>
            <person name="Ovchinnikova G."/>
            <person name="Pati A."/>
            <person name="Chen A."/>
            <person name="Palaniappan K."/>
            <person name="Land M."/>
            <person name="Hauser L."/>
            <person name="Chang Y."/>
            <person name="Jeffries C."/>
            <person name="Lu M."/>
            <person name="Brettin T."/>
            <person name="Detter J."/>
            <person name="Goker M."/>
            <person name="Tindall B."/>
            <person name="Beck B."/>
            <person name="McDermott T."/>
            <person name="Woyke T."/>
            <person name="Bristow J."/>
            <person name="Eisen J."/>
            <person name="Markowitz V."/>
            <person name="Hugenholtz P."/>
            <person name="Kyrpides N."/>
            <person name="Klenk H."/>
            <person name="Cheng J."/>
        </authorList>
    </citation>
    <scope>NUCLEOTIDE SEQUENCE [LARGE SCALE GENOMIC DNA]</scope>
    <source>
        <strain evidence="6">ATCC BAA-798 / YNP1</strain>
    </source>
</reference>
<keyword evidence="3" id="KW-0813">Transport</keyword>
<dbReference type="RefSeq" id="WP_012876233.1">
    <property type="nucleotide sequence ID" value="NC_013526.1"/>
</dbReference>
<keyword evidence="4" id="KW-0732">Signal</keyword>
<comment type="subcellular location">
    <subcellularLocation>
        <location evidence="1">Cell envelope</location>
    </subcellularLocation>
</comment>
<evidence type="ECO:0000313" key="5">
    <source>
        <dbReference type="EMBL" id="ACZ43202.1"/>
    </source>
</evidence>
<organism evidence="5 6">
    <name type="scientific">Thermobaculum terrenum (strain ATCC BAA-798 / CCMEE 7001 / YNP1)</name>
    <dbReference type="NCBI Taxonomy" id="525904"/>
    <lineage>
        <taxon>Bacteria</taxon>
        <taxon>Bacillati</taxon>
        <taxon>Chloroflexota</taxon>
        <taxon>Chloroflexia</taxon>
        <taxon>Candidatus Thermobaculales</taxon>
        <taxon>Candidatus Thermobaculaceae</taxon>
        <taxon>Thermobaculum</taxon>
    </lineage>
</organism>
<keyword evidence="6" id="KW-1185">Reference proteome</keyword>
<dbReference type="SUPFAM" id="SSF53850">
    <property type="entry name" value="Periplasmic binding protein-like II"/>
    <property type="match status" value="1"/>
</dbReference>
<dbReference type="HOGENOM" id="CLU_031285_10_5_0"/>
<dbReference type="PROSITE" id="PS51318">
    <property type="entry name" value="TAT"/>
    <property type="match status" value="1"/>
</dbReference>
<dbReference type="Proteomes" id="UP000000323">
    <property type="component" value="Chromosome 2"/>
</dbReference>
<sequence>MNTRRISRRDFMRNAILTSAGIYMAGCGMSSTSKPASSPTVSSQATHVRMQGTLQIAFVGTQVANSQKVIAQDFEKAHPGVKINFLPIQGKDWNDYFTKILTQIASGSVPDLMTVATEGIQLFAGKGLAYPLDEFVKQDKEAIREYFADVHPSLVEAMMYQGHLYALPFDFNAANMFLNMNLFSQAGIEYPRGNWTKDDFYDIAKKIAALGGDGAPYGYGWVIRLWGSWTPWIYNNRSNLLKEDKWQGGQWLWDTFYPDNPAAKGRSGGWRWGEPIANTPENVEALDFMVQLAKEHITPSISAGGGGLLQGFFTSDKLGMTPAGGFWAGGLHNAGMKPDEFDVQFFPKWQTQRHLFGTAGLVMMEKSKNKDLAWEYIKYWVSKPVMQYILSNNDTTPVRRSLATAKQYANTGPKHWSVFYDTLTKFPDTAPIPAPTWYERMNTIFTKYTSLAMSFSQTPQQALDNMQKEMEQAYEQEGGK</sequence>
<dbReference type="eggNOG" id="COG1653">
    <property type="taxonomic scope" value="Bacteria"/>
</dbReference>
<dbReference type="PANTHER" id="PTHR43649:SF31">
    <property type="entry name" value="SN-GLYCEROL-3-PHOSPHATE-BINDING PERIPLASMIC PROTEIN UGPB"/>
    <property type="match status" value="1"/>
</dbReference>
<name>D1CHI1_THET1</name>
<accession>D1CHI1</accession>
<dbReference type="Gene3D" id="3.40.190.10">
    <property type="entry name" value="Periplasmic binding protein-like II"/>
    <property type="match status" value="1"/>
</dbReference>
<dbReference type="PANTHER" id="PTHR43649">
    <property type="entry name" value="ARABINOSE-BINDING PROTEIN-RELATED"/>
    <property type="match status" value="1"/>
</dbReference>
<proteinExistence type="inferred from homology"/>
<gene>
    <name evidence="5" type="ordered locus">Tter_2303</name>
</gene>
<dbReference type="Pfam" id="PF01547">
    <property type="entry name" value="SBP_bac_1"/>
    <property type="match status" value="1"/>
</dbReference>
<comment type="similarity">
    <text evidence="2">Belongs to the bacterial solute-binding protein 1 family.</text>
</comment>
<dbReference type="InterPro" id="IPR050490">
    <property type="entry name" value="Bact_solute-bd_prot1"/>
</dbReference>
<evidence type="ECO:0000256" key="1">
    <source>
        <dbReference type="ARBA" id="ARBA00004196"/>
    </source>
</evidence>
<dbReference type="KEGG" id="ttr:Tter_2303"/>
<dbReference type="STRING" id="525904.Tter_2303"/>
<dbReference type="OrthoDB" id="2531053at2"/>
<dbReference type="InterPro" id="IPR006059">
    <property type="entry name" value="SBP"/>
</dbReference>
<dbReference type="EMBL" id="CP001826">
    <property type="protein sequence ID" value="ACZ43202.1"/>
    <property type="molecule type" value="Genomic_DNA"/>
</dbReference>
<dbReference type="InterPro" id="IPR006311">
    <property type="entry name" value="TAT_signal"/>
</dbReference>
<evidence type="ECO:0000256" key="4">
    <source>
        <dbReference type="ARBA" id="ARBA00022729"/>
    </source>
</evidence>
<evidence type="ECO:0000313" key="6">
    <source>
        <dbReference type="Proteomes" id="UP000000323"/>
    </source>
</evidence>
<evidence type="ECO:0000256" key="3">
    <source>
        <dbReference type="ARBA" id="ARBA00022448"/>
    </source>
</evidence>
<dbReference type="AlphaFoldDB" id="D1CHI1"/>
<dbReference type="GO" id="GO:0030313">
    <property type="term" value="C:cell envelope"/>
    <property type="evidence" value="ECO:0007669"/>
    <property type="project" value="UniProtKB-SubCell"/>
</dbReference>
<dbReference type="CDD" id="cd13585">
    <property type="entry name" value="PBP2_TMBP_like"/>
    <property type="match status" value="1"/>
</dbReference>
<protein>
    <submittedName>
        <fullName evidence="5">Extracellular solute-binding protein family 1</fullName>
    </submittedName>
</protein>